<dbReference type="EMBL" id="JBHSBN010000012">
    <property type="protein sequence ID" value="MFC4107982.1"/>
    <property type="molecule type" value="Genomic_DNA"/>
</dbReference>
<dbReference type="InterPro" id="IPR019533">
    <property type="entry name" value="Peptidase_S26"/>
</dbReference>
<accession>A0ABV8KPG9</accession>
<dbReference type="InterPro" id="IPR036286">
    <property type="entry name" value="LexA/Signal_pep-like_sf"/>
</dbReference>
<evidence type="ECO:0000256" key="1">
    <source>
        <dbReference type="ARBA" id="ARBA00004401"/>
    </source>
</evidence>
<dbReference type="SUPFAM" id="SSF51306">
    <property type="entry name" value="LexA/Signal peptidase"/>
    <property type="match status" value="1"/>
</dbReference>
<dbReference type="Proteomes" id="UP001595868">
    <property type="component" value="Unassembled WGS sequence"/>
</dbReference>
<dbReference type="PRINTS" id="PR00727">
    <property type="entry name" value="LEADERPTASE"/>
</dbReference>
<comment type="subcellular location">
    <subcellularLocation>
        <location evidence="1">Cell membrane</location>
        <topology evidence="1">Single-pass type II membrane protein</topology>
    </subcellularLocation>
</comment>
<proteinExistence type="inferred from homology"/>
<keyword evidence="4" id="KW-0378">Hydrolase</keyword>
<evidence type="ECO:0000313" key="7">
    <source>
        <dbReference type="Proteomes" id="UP001595868"/>
    </source>
</evidence>
<evidence type="ECO:0000256" key="2">
    <source>
        <dbReference type="ARBA" id="ARBA00009370"/>
    </source>
</evidence>
<evidence type="ECO:0000256" key="4">
    <source>
        <dbReference type="ARBA" id="ARBA00022801"/>
    </source>
</evidence>
<evidence type="ECO:0000256" key="3">
    <source>
        <dbReference type="ARBA" id="ARBA00022670"/>
    </source>
</evidence>
<dbReference type="InterPro" id="IPR019756">
    <property type="entry name" value="Pept_S26A_signal_pept_1_Ser-AS"/>
</dbReference>
<comment type="similarity">
    <text evidence="2">Belongs to the peptidase S26 family.</text>
</comment>
<gene>
    <name evidence="6" type="ORF">ACFOX0_18875</name>
</gene>
<feature type="domain" description="Peptidase S26" evidence="5">
    <location>
        <begin position="14"/>
        <end position="96"/>
    </location>
</feature>
<name>A0ABV8KPG9_9ACTN</name>
<organism evidence="6 7">
    <name type="scientific">Micromonospora zhanjiangensis</name>
    <dbReference type="NCBI Taxonomy" id="1522057"/>
    <lineage>
        <taxon>Bacteria</taxon>
        <taxon>Bacillati</taxon>
        <taxon>Actinomycetota</taxon>
        <taxon>Actinomycetes</taxon>
        <taxon>Micromonosporales</taxon>
        <taxon>Micromonosporaceae</taxon>
        <taxon>Micromonospora</taxon>
    </lineage>
</organism>
<protein>
    <submittedName>
        <fullName evidence="6">S26 family signal peptidase</fullName>
    </submittedName>
</protein>
<dbReference type="Gene3D" id="2.10.109.10">
    <property type="entry name" value="Umud Fragment, subunit A"/>
    <property type="match status" value="1"/>
</dbReference>
<dbReference type="PANTHER" id="PTHR43390:SF1">
    <property type="entry name" value="CHLOROPLAST PROCESSING PEPTIDASE"/>
    <property type="match status" value="1"/>
</dbReference>
<reference evidence="7" key="1">
    <citation type="journal article" date="2019" name="Int. J. Syst. Evol. Microbiol.">
        <title>The Global Catalogue of Microorganisms (GCM) 10K type strain sequencing project: providing services to taxonomists for standard genome sequencing and annotation.</title>
        <authorList>
            <consortium name="The Broad Institute Genomics Platform"/>
            <consortium name="The Broad Institute Genome Sequencing Center for Infectious Disease"/>
            <person name="Wu L."/>
            <person name="Ma J."/>
        </authorList>
    </citation>
    <scope>NUCLEOTIDE SEQUENCE [LARGE SCALE GENOMIC DNA]</scope>
    <source>
        <strain evidence="7">2902at01</strain>
    </source>
</reference>
<dbReference type="Pfam" id="PF10502">
    <property type="entry name" value="Peptidase_S26"/>
    <property type="match status" value="2"/>
</dbReference>
<dbReference type="InterPro" id="IPR000223">
    <property type="entry name" value="Pept_S26A_signal_pept_1"/>
</dbReference>
<keyword evidence="7" id="KW-1185">Reference proteome</keyword>
<dbReference type="PROSITE" id="PS00501">
    <property type="entry name" value="SPASE_I_1"/>
    <property type="match status" value="1"/>
</dbReference>
<dbReference type="CDD" id="cd06462">
    <property type="entry name" value="Peptidase_S24_S26"/>
    <property type="match status" value="1"/>
</dbReference>
<sequence length="157" mass="17448">MVAVYLVAGCCFAPLVLVLWARRCLVMVAVDGESMAPTFHNGDRLLVRRTRLARVRPQDVVVVKSLDQFLEHGVVPDNRARYMVKRAVSVPGDPVPLERVPLLASVTENSVPGGRLVLLGDNPQSYDSRHFGYCPGELLVGVVVRRIVKWKLTTKEM</sequence>
<comment type="caution">
    <text evidence="6">The sequence shown here is derived from an EMBL/GenBank/DDBJ whole genome shotgun (WGS) entry which is preliminary data.</text>
</comment>
<feature type="domain" description="Peptidase S26" evidence="5">
    <location>
        <begin position="107"/>
        <end position="144"/>
    </location>
</feature>
<dbReference type="PANTHER" id="PTHR43390">
    <property type="entry name" value="SIGNAL PEPTIDASE I"/>
    <property type="match status" value="1"/>
</dbReference>
<keyword evidence="3" id="KW-0645">Protease</keyword>
<evidence type="ECO:0000259" key="5">
    <source>
        <dbReference type="Pfam" id="PF10502"/>
    </source>
</evidence>
<evidence type="ECO:0000313" key="6">
    <source>
        <dbReference type="EMBL" id="MFC4107982.1"/>
    </source>
</evidence>